<evidence type="ECO:0000313" key="3">
    <source>
        <dbReference type="EMBL" id="GMH00136.1"/>
    </source>
</evidence>
<feature type="compositionally biased region" description="Polar residues" evidence="1">
    <location>
        <begin position="96"/>
        <end position="107"/>
    </location>
</feature>
<reference evidence="3" key="1">
    <citation type="submission" date="2023-05" db="EMBL/GenBank/DDBJ databases">
        <title>Nepenthes gracilis genome sequencing.</title>
        <authorList>
            <person name="Fukushima K."/>
        </authorList>
    </citation>
    <scope>NUCLEOTIDE SEQUENCE</scope>
    <source>
        <strain evidence="3">SING2019-196</strain>
    </source>
</reference>
<name>A0AAD3P621_NEPGR</name>
<sequence length="390" mass="41536">MDSGNSSGMQSSSAGDEEYDSKADSTPADGFFNLMAQLSPPVLRRYHQQNQPPTLFDQPTYGFHHDLDAFPEDSGPNIILNKDVIWPAPAPVAGNVTSDPNCTTRTTVGSFGEFPSSSSSVVGPVQSPPQENGTQTVPAAAESSVQSRPKKRMRASRRAPTTVLTTDTSNFRAMVQEFTGIAAPPFSAAASSPYSRRLDLLGTARVASSLRTGSNPFRPSAQKFQPSSSHLLTTANMVENLAPSHDANNNNILPTTSDFNSSSNHLGVYRIPENPDSNVGNQNFPFQSLMSSPFPLLKYSAAAFGMHPNPEESLGVTNSSLQGLRVSQDQVMNTYMGGLPATRLVLDGGNEVRDHPPGSQGGSHVNCAALSSNFHTNQPVENGAARAEDL</sequence>
<keyword evidence="4" id="KW-1185">Reference proteome</keyword>
<dbReference type="EMBL" id="BSYO01000002">
    <property type="protein sequence ID" value="GMH00136.1"/>
    <property type="molecule type" value="Genomic_DNA"/>
</dbReference>
<feature type="compositionally biased region" description="Basic residues" evidence="1">
    <location>
        <begin position="148"/>
        <end position="157"/>
    </location>
</feature>
<feature type="compositionally biased region" description="Low complexity" evidence="1">
    <location>
        <begin position="1"/>
        <end position="14"/>
    </location>
</feature>
<feature type="region of interest" description="Disordered" evidence="1">
    <location>
        <begin position="96"/>
        <end position="162"/>
    </location>
</feature>
<gene>
    <name evidence="3" type="ORF">Nepgr_001975</name>
</gene>
<feature type="compositionally biased region" description="Low complexity" evidence="1">
    <location>
        <begin position="108"/>
        <end position="131"/>
    </location>
</feature>
<evidence type="ECO:0000259" key="2">
    <source>
        <dbReference type="Pfam" id="PF05678"/>
    </source>
</evidence>
<dbReference type="Proteomes" id="UP001279734">
    <property type="component" value="Unassembled WGS sequence"/>
</dbReference>
<accession>A0AAD3P621</accession>
<feature type="compositionally biased region" description="Polar residues" evidence="1">
    <location>
        <begin position="132"/>
        <end position="147"/>
    </location>
</feature>
<protein>
    <recommendedName>
        <fullName evidence="2">VQ domain-containing protein</fullName>
    </recommendedName>
</protein>
<proteinExistence type="predicted"/>
<dbReference type="InterPro" id="IPR039609">
    <property type="entry name" value="VQ_15/22"/>
</dbReference>
<dbReference type="PANTHER" id="PTHR33179">
    <property type="entry name" value="VQ MOTIF-CONTAINING PROTEIN"/>
    <property type="match status" value="1"/>
</dbReference>
<evidence type="ECO:0000256" key="1">
    <source>
        <dbReference type="SAM" id="MobiDB-lite"/>
    </source>
</evidence>
<dbReference type="AlphaFoldDB" id="A0AAD3P621"/>
<dbReference type="Pfam" id="PF05678">
    <property type="entry name" value="VQ"/>
    <property type="match status" value="1"/>
</dbReference>
<comment type="caution">
    <text evidence="3">The sequence shown here is derived from an EMBL/GenBank/DDBJ whole genome shotgun (WGS) entry which is preliminary data.</text>
</comment>
<dbReference type="InterPro" id="IPR008889">
    <property type="entry name" value="VQ"/>
</dbReference>
<feature type="domain" description="VQ" evidence="2">
    <location>
        <begin position="158"/>
        <end position="185"/>
    </location>
</feature>
<dbReference type="PANTHER" id="PTHR33179:SF4">
    <property type="entry name" value="VQ MOTIF-CONTAINING PROTEIN"/>
    <property type="match status" value="1"/>
</dbReference>
<feature type="region of interest" description="Disordered" evidence="1">
    <location>
        <begin position="1"/>
        <end position="32"/>
    </location>
</feature>
<organism evidence="3 4">
    <name type="scientific">Nepenthes gracilis</name>
    <name type="common">Slender pitcher plant</name>
    <dbReference type="NCBI Taxonomy" id="150966"/>
    <lineage>
        <taxon>Eukaryota</taxon>
        <taxon>Viridiplantae</taxon>
        <taxon>Streptophyta</taxon>
        <taxon>Embryophyta</taxon>
        <taxon>Tracheophyta</taxon>
        <taxon>Spermatophyta</taxon>
        <taxon>Magnoliopsida</taxon>
        <taxon>eudicotyledons</taxon>
        <taxon>Gunneridae</taxon>
        <taxon>Pentapetalae</taxon>
        <taxon>Caryophyllales</taxon>
        <taxon>Nepenthaceae</taxon>
        <taxon>Nepenthes</taxon>
    </lineage>
</organism>
<evidence type="ECO:0000313" key="4">
    <source>
        <dbReference type="Proteomes" id="UP001279734"/>
    </source>
</evidence>